<evidence type="ECO:0000259" key="11">
    <source>
        <dbReference type="PROSITE" id="PS01225"/>
    </source>
</evidence>
<comment type="similarity">
    <text evidence="2">Belongs to the sclerostin family.</text>
</comment>
<gene>
    <name evidence="13" type="primary">LOC106170282</name>
</gene>
<proteinExistence type="inferred from homology"/>
<feature type="domain" description="CTCK" evidence="11">
    <location>
        <begin position="107"/>
        <end position="199"/>
    </location>
</feature>
<dbReference type="OrthoDB" id="6624188at2759"/>
<feature type="transmembrane region" description="Helical" evidence="10">
    <location>
        <begin position="6"/>
        <end position="24"/>
    </location>
</feature>
<keyword evidence="4" id="KW-0879">Wnt signaling pathway</keyword>
<dbReference type="GO" id="GO:0030514">
    <property type="term" value="P:negative regulation of BMP signaling pathway"/>
    <property type="evidence" value="ECO:0007669"/>
    <property type="project" value="TreeGrafter"/>
</dbReference>
<dbReference type="KEGG" id="lak:106170282"/>
<evidence type="ECO:0000256" key="2">
    <source>
        <dbReference type="ARBA" id="ARBA00007850"/>
    </source>
</evidence>
<keyword evidence="3" id="KW-0964">Secreted</keyword>
<sequence length="229" mass="26534">MDISKYSVYVLLMLGLLTWPGHGGRKRQHRQRLRQSKTVVNADNDNDDMDVSPSQDGDSHSGDTSTSTTRSGRRRTTLPPPLVHVNPIAQISESVEHPKPGDLQYGCKELRSKKYISDGFCTSIRPVTEVICTGHCLPVQQLPWYAEFVKVWSRIKTLEYRCVEDEKRRRRVRLMCENGEIRVYQIKIVKSCKCKRYVREHNRSKLRSRRHNDDADDVDYEADDDVSLE</sequence>
<evidence type="ECO:0000313" key="13">
    <source>
        <dbReference type="RefSeq" id="XP_013405543.1"/>
    </source>
</evidence>
<protein>
    <submittedName>
        <fullName evidence="13">Sclerostin</fullName>
    </submittedName>
</protein>
<keyword evidence="12" id="KW-1185">Reference proteome</keyword>
<feature type="compositionally biased region" description="Acidic residues" evidence="9">
    <location>
        <begin position="214"/>
        <end position="229"/>
    </location>
</feature>
<dbReference type="InterPro" id="IPR029034">
    <property type="entry name" value="Cystine-knot_cytokine"/>
</dbReference>
<reference evidence="13" key="1">
    <citation type="submission" date="2025-08" db="UniProtKB">
        <authorList>
            <consortium name="RefSeq"/>
        </authorList>
    </citation>
    <scope>IDENTIFICATION</scope>
    <source>
        <tissue evidence="13">Gonads</tissue>
    </source>
</reference>
<dbReference type="Gene3D" id="2.10.90.10">
    <property type="entry name" value="Cystine-knot cytokines"/>
    <property type="match status" value="1"/>
</dbReference>
<keyword evidence="6" id="KW-1015">Disulfide bond</keyword>
<comment type="subcellular location">
    <subcellularLocation>
        <location evidence="1">Secreted</location>
    </subcellularLocation>
</comment>
<keyword evidence="10" id="KW-0472">Membrane</keyword>
<dbReference type="InParanoid" id="A0A1S3J5G0"/>
<evidence type="ECO:0000256" key="1">
    <source>
        <dbReference type="ARBA" id="ARBA00004613"/>
    </source>
</evidence>
<evidence type="ECO:0000256" key="7">
    <source>
        <dbReference type="ARBA" id="ARBA00023180"/>
    </source>
</evidence>
<dbReference type="PANTHER" id="PTHR14903:SF6">
    <property type="entry name" value="CTCK DOMAIN-CONTAINING PROTEIN"/>
    <property type="match status" value="1"/>
</dbReference>
<dbReference type="InterPro" id="IPR008835">
    <property type="entry name" value="Sclerostin/SOSTDC1"/>
</dbReference>
<evidence type="ECO:0000256" key="9">
    <source>
        <dbReference type="SAM" id="MobiDB-lite"/>
    </source>
</evidence>
<dbReference type="AlphaFoldDB" id="A0A1S3J5G0"/>
<evidence type="ECO:0000256" key="8">
    <source>
        <dbReference type="PROSITE-ProRule" id="PRU00039"/>
    </source>
</evidence>
<keyword evidence="7" id="KW-0325">Glycoprotein</keyword>
<evidence type="ECO:0000256" key="5">
    <source>
        <dbReference type="ARBA" id="ARBA00022729"/>
    </source>
</evidence>
<dbReference type="PROSITE" id="PS01225">
    <property type="entry name" value="CTCK_2"/>
    <property type="match status" value="1"/>
</dbReference>
<keyword evidence="5" id="KW-0732">Signal</keyword>
<dbReference type="Proteomes" id="UP000085678">
    <property type="component" value="Unplaced"/>
</dbReference>
<name>A0A1S3J5G0_LINAN</name>
<dbReference type="PANTHER" id="PTHR14903">
    <property type="entry name" value="SCLEROSTIN-RELATED"/>
    <property type="match status" value="1"/>
</dbReference>
<evidence type="ECO:0000256" key="3">
    <source>
        <dbReference type="ARBA" id="ARBA00022525"/>
    </source>
</evidence>
<comment type="caution">
    <text evidence="8">Lacks conserved residue(s) required for the propagation of feature annotation.</text>
</comment>
<evidence type="ECO:0000313" key="12">
    <source>
        <dbReference type="Proteomes" id="UP000085678"/>
    </source>
</evidence>
<evidence type="ECO:0000256" key="4">
    <source>
        <dbReference type="ARBA" id="ARBA00022687"/>
    </source>
</evidence>
<feature type="region of interest" description="Disordered" evidence="9">
    <location>
        <begin position="208"/>
        <end position="229"/>
    </location>
</feature>
<feature type="region of interest" description="Disordered" evidence="9">
    <location>
        <begin position="21"/>
        <end position="82"/>
    </location>
</feature>
<dbReference type="GO" id="GO:0005615">
    <property type="term" value="C:extracellular space"/>
    <property type="evidence" value="ECO:0007669"/>
    <property type="project" value="InterPro"/>
</dbReference>
<dbReference type="InterPro" id="IPR006207">
    <property type="entry name" value="Cys_knot_C"/>
</dbReference>
<organism evidence="12 13">
    <name type="scientific">Lingula anatina</name>
    <name type="common">Brachiopod</name>
    <name type="synonym">Lingula unguis</name>
    <dbReference type="NCBI Taxonomy" id="7574"/>
    <lineage>
        <taxon>Eukaryota</taxon>
        <taxon>Metazoa</taxon>
        <taxon>Spiralia</taxon>
        <taxon>Lophotrochozoa</taxon>
        <taxon>Brachiopoda</taxon>
        <taxon>Linguliformea</taxon>
        <taxon>Lingulata</taxon>
        <taxon>Lingulida</taxon>
        <taxon>Linguloidea</taxon>
        <taxon>Lingulidae</taxon>
        <taxon>Lingula</taxon>
    </lineage>
</organism>
<dbReference type="GeneID" id="106170282"/>
<evidence type="ECO:0000256" key="10">
    <source>
        <dbReference type="SAM" id="Phobius"/>
    </source>
</evidence>
<dbReference type="Pfam" id="PF05463">
    <property type="entry name" value="Sclerostin"/>
    <property type="match status" value="1"/>
</dbReference>
<evidence type="ECO:0000256" key="6">
    <source>
        <dbReference type="ARBA" id="ARBA00023157"/>
    </source>
</evidence>
<accession>A0A1S3J5G0</accession>
<dbReference type="GO" id="GO:0036122">
    <property type="term" value="F:BMP binding"/>
    <property type="evidence" value="ECO:0007669"/>
    <property type="project" value="TreeGrafter"/>
</dbReference>
<feature type="compositionally biased region" description="Basic residues" evidence="9">
    <location>
        <begin position="23"/>
        <end position="35"/>
    </location>
</feature>
<dbReference type="GO" id="GO:0030178">
    <property type="term" value="P:negative regulation of Wnt signaling pathway"/>
    <property type="evidence" value="ECO:0007669"/>
    <property type="project" value="TreeGrafter"/>
</dbReference>
<keyword evidence="10" id="KW-1133">Transmembrane helix</keyword>
<dbReference type="GO" id="GO:0016055">
    <property type="term" value="P:Wnt signaling pathway"/>
    <property type="evidence" value="ECO:0007669"/>
    <property type="project" value="UniProtKB-KW"/>
</dbReference>
<dbReference type="RefSeq" id="XP_013405543.1">
    <property type="nucleotide sequence ID" value="XM_013550089.1"/>
</dbReference>
<keyword evidence="10" id="KW-0812">Transmembrane</keyword>